<dbReference type="RefSeq" id="WP_344610395.1">
    <property type="nucleotide sequence ID" value="NZ_BAAARV010000004.1"/>
</dbReference>
<name>A0ABN3FDL3_9ACTN</name>
<evidence type="ECO:0008006" key="3">
    <source>
        <dbReference type="Google" id="ProtNLM"/>
    </source>
</evidence>
<organism evidence="1 2">
    <name type="scientific">Dactylosporangium salmoneum</name>
    <dbReference type="NCBI Taxonomy" id="53361"/>
    <lineage>
        <taxon>Bacteria</taxon>
        <taxon>Bacillati</taxon>
        <taxon>Actinomycetota</taxon>
        <taxon>Actinomycetes</taxon>
        <taxon>Micromonosporales</taxon>
        <taxon>Micromonosporaceae</taxon>
        <taxon>Dactylosporangium</taxon>
    </lineage>
</organism>
<proteinExistence type="predicted"/>
<keyword evidence="2" id="KW-1185">Reference proteome</keyword>
<evidence type="ECO:0000313" key="2">
    <source>
        <dbReference type="Proteomes" id="UP001501444"/>
    </source>
</evidence>
<dbReference type="Proteomes" id="UP001501444">
    <property type="component" value="Unassembled WGS sequence"/>
</dbReference>
<accession>A0ABN3FDL3</accession>
<gene>
    <name evidence="1" type="ORF">GCM10010170_003560</name>
</gene>
<evidence type="ECO:0000313" key="1">
    <source>
        <dbReference type="EMBL" id="GAA2327631.1"/>
    </source>
</evidence>
<sequence length="81" mass="9100">MAHQLSRPAWRCGCGEPWPCAVRRAQLLEDYSDRPLQLHLLMGGYVADALADLDRPGAPDAETLRRQLHEWLPPRTPGGSR</sequence>
<comment type="caution">
    <text evidence="1">The sequence shown here is derived from an EMBL/GenBank/DDBJ whole genome shotgun (WGS) entry which is preliminary data.</text>
</comment>
<protein>
    <recommendedName>
        <fullName evidence="3">Flavin reductase</fullName>
    </recommendedName>
</protein>
<reference evidence="1 2" key="1">
    <citation type="journal article" date="2019" name="Int. J. Syst. Evol. Microbiol.">
        <title>The Global Catalogue of Microorganisms (GCM) 10K type strain sequencing project: providing services to taxonomists for standard genome sequencing and annotation.</title>
        <authorList>
            <consortium name="The Broad Institute Genomics Platform"/>
            <consortium name="The Broad Institute Genome Sequencing Center for Infectious Disease"/>
            <person name="Wu L."/>
            <person name="Ma J."/>
        </authorList>
    </citation>
    <scope>NUCLEOTIDE SEQUENCE [LARGE SCALE GENOMIC DNA]</scope>
    <source>
        <strain evidence="1 2">JCM 3272</strain>
    </source>
</reference>
<dbReference type="EMBL" id="BAAARV010000004">
    <property type="protein sequence ID" value="GAA2327631.1"/>
    <property type="molecule type" value="Genomic_DNA"/>
</dbReference>